<comment type="caution">
    <text evidence="2">The sequence shown here is derived from an EMBL/GenBank/DDBJ whole genome shotgun (WGS) entry which is preliminary data.</text>
</comment>
<dbReference type="AlphaFoldDB" id="U2QHS0"/>
<protein>
    <submittedName>
        <fullName evidence="2">Toxin-antitoxin system, antitoxin component, ribbon-helix-helix domain protein</fullName>
    </submittedName>
</protein>
<keyword evidence="1" id="KW-0472">Membrane</keyword>
<dbReference type="Proteomes" id="UP000016608">
    <property type="component" value="Unassembled WGS sequence"/>
</dbReference>
<gene>
    <name evidence="2" type="ORF">HMPREF0373_03381</name>
</gene>
<feature type="transmembrane region" description="Helical" evidence="1">
    <location>
        <begin position="66"/>
        <end position="84"/>
    </location>
</feature>
<keyword evidence="3" id="KW-1185">Reference proteome</keyword>
<reference evidence="2 3" key="1">
    <citation type="submission" date="2013-06" db="EMBL/GenBank/DDBJ databases">
        <authorList>
            <person name="Weinstock G."/>
            <person name="Sodergren E."/>
            <person name="Lobos E.A."/>
            <person name="Fulton L."/>
            <person name="Fulton R."/>
            <person name="Courtney L."/>
            <person name="Fronick C."/>
            <person name="O'Laughlin M."/>
            <person name="Godfrey J."/>
            <person name="Wilson R.M."/>
            <person name="Miner T."/>
            <person name="Farmer C."/>
            <person name="Delehaunty K."/>
            <person name="Cordes M."/>
            <person name="Minx P."/>
            <person name="Tomlinson C."/>
            <person name="Chen J."/>
            <person name="Wollam A."/>
            <person name="Pepin K.H."/>
            <person name="Bhonagiri V."/>
            <person name="Zhang X."/>
            <person name="Warren W."/>
            <person name="Mitreva M."/>
            <person name="Mardis E.R."/>
            <person name="Wilson R.K."/>
        </authorList>
    </citation>
    <scope>NUCLEOTIDE SEQUENCE [LARGE SCALE GENOMIC DNA]</scope>
    <source>
        <strain evidence="2 3">ATCC 29099</strain>
    </source>
</reference>
<evidence type="ECO:0000313" key="2">
    <source>
        <dbReference type="EMBL" id="ERK40853.1"/>
    </source>
</evidence>
<keyword evidence="1" id="KW-0812">Transmembrane</keyword>
<organism evidence="2 3">
    <name type="scientific">Eubacterium ramulus ATCC 29099</name>
    <dbReference type="NCBI Taxonomy" id="1256908"/>
    <lineage>
        <taxon>Bacteria</taxon>
        <taxon>Bacillati</taxon>
        <taxon>Bacillota</taxon>
        <taxon>Clostridia</taxon>
        <taxon>Eubacteriales</taxon>
        <taxon>Eubacteriaceae</taxon>
        <taxon>Eubacterium</taxon>
    </lineage>
</organism>
<evidence type="ECO:0000313" key="3">
    <source>
        <dbReference type="Proteomes" id="UP000016608"/>
    </source>
</evidence>
<proteinExistence type="predicted"/>
<name>U2QHS0_EUBRA</name>
<accession>U2QHS0</accession>
<feature type="transmembrane region" description="Helical" evidence="1">
    <location>
        <begin position="37"/>
        <end position="59"/>
    </location>
</feature>
<evidence type="ECO:0000256" key="1">
    <source>
        <dbReference type="SAM" id="Phobius"/>
    </source>
</evidence>
<keyword evidence="1" id="KW-1133">Transmembrane helix</keyword>
<dbReference type="EMBL" id="AWVJ01000211">
    <property type="protein sequence ID" value="ERK40853.1"/>
    <property type="molecule type" value="Genomic_DNA"/>
</dbReference>
<dbReference type="PATRIC" id="fig|1256908.3.peg.3091"/>
<sequence>MRLILAAFTTGRRNTLKQYIIPYNFAKEGYVYGKITWSSMVQAIILVGAAGSVIFRLLPFPFKVRMYLAIFILLPLAVLALKGIHELSLFSFLQDFFQTVKDRGLYEAPGSSVKIHREQLLVRNEYQKMQREKAKARRMKKSGCRKGRHR</sequence>
<dbReference type="HOGENOM" id="CLU_1737792_0_0_9"/>